<comment type="caution">
    <text evidence="1">The sequence shown here is derived from an EMBL/GenBank/DDBJ whole genome shotgun (WGS) entry which is preliminary data.</text>
</comment>
<accession>A0A0F9P339</accession>
<protein>
    <submittedName>
        <fullName evidence="1">Uncharacterized protein</fullName>
    </submittedName>
</protein>
<dbReference type="AlphaFoldDB" id="A0A0F9P339"/>
<proteinExistence type="predicted"/>
<gene>
    <name evidence="1" type="ORF">LCGC14_0876520</name>
</gene>
<reference evidence="1" key="1">
    <citation type="journal article" date="2015" name="Nature">
        <title>Complex archaea that bridge the gap between prokaryotes and eukaryotes.</title>
        <authorList>
            <person name="Spang A."/>
            <person name="Saw J.H."/>
            <person name="Jorgensen S.L."/>
            <person name="Zaremba-Niedzwiedzka K."/>
            <person name="Martijn J."/>
            <person name="Lind A.E."/>
            <person name="van Eijk R."/>
            <person name="Schleper C."/>
            <person name="Guy L."/>
            <person name="Ettema T.J."/>
        </authorList>
    </citation>
    <scope>NUCLEOTIDE SEQUENCE</scope>
</reference>
<sequence length="281" mass="31183">MPIKYIDRFIESATLSSDLELQAQSAEGFVIKEIYAESAVEGEFITMIISDTVMFSVLTDLAKIGMTRFSDAKEVIRGLFEKIRLKYPNIPLFRVSEGEKLVIKRLTDNTRCLIRYAHLTGAEIPKSTEGGGTLSDNRLLISNGIETFVVSSDLTDYLTTFISMNPSGIIDFPFGVKVPAGYRLELLGFCLDIGTVVGTGTIIDGIRLWFRDESILAPLQAYLSNDLFHYISTEGQLIPFLFDTPIEMVAGDELKTEIQITGTIADAGSVYISFIFNQIKI</sequence>
<evidence type="ECO:0000313" key="1">
    <source>
        <dbReference type="EMBL" id="KKN26245.1"/>
    </source>
</evidence>
<dbReference type="EMBL" id="LAZR01002734">
    <property type="protein sequence ID" value="KKN26245.1"/>
    <property type="molecule type" value="Genomic_DNA"/>
</dbReference>
<organism evidence="1">
    <name type="scientific">marine sediment metagenome</name>
    <dbReference type="NCBI Taxonomy" id="412755"/>
    <lineage>
        <taxon>unclassified sequences</taxon>
        <taxon>metagenomes</taxon>
        <taxon>ecological metagenomes</taxon>
    </lineage>
</organism>
<name>A0A0F9P339_9ZZZZ</name>